<dbReference type="AlphaFoldDB" id="A0A1H9T748"/>
<dbReference type="GO" id="GO:0003697">
    <property type="term" value="F:single-stranded DNA binding"/>
    <property type="evidence" value="ECO:0007669"/>
    <property type="project" value="InterPro"/>
</dbReference>
<dbReference type="InterPro" id="IPR012340">
    <property type="entry name" value="NA-bd_OB-fold"/>
</dbReference>
<gene>
    <name evidence="4" type="ORF">SAMN05443377_11924</name>
</gene>
<evidence type="ECO:0000256" key="2">
    <source>
        <dbReference type="PROSITE-ProRule" id="PRU00252"/>
    </source>
</evidence>
<organism evidence="4 5">
    <name type="scientific">Propionibacterium cyclohexanicum</name>
    <dbReference type="NCBI Taxonomy" id="64702"/>
    <lineage>
        <taxon>Bacteria</taxon>
        <taxon>Bacillati</taxon>
        <taxon>Actinomycetota</taxon>
        <taxon>Actinomycetes</taxon>
        <taxon>Propionibacteriales</taxon>
        <taxon>Propionibacteriaceae</taxon>
        <taxon>Propionibacterium</taxon>
    </lineage>
</organism>
<feature type="compositionally biased region" description="Basic and acidic residues" evidence="3">
    <location>
        <begin position="112"/>
        <end position="126"/>
    </location>
</feature>
<dbReference type="EMBL" id="FOGZ01000019">
    <property type="protein sequence ID" value="SER92784.1"/>
    <property type="molecule type" value="Genomic_DNA"/>
</dbReference>
<evidence type="ECO:0000256" key="3">
    <source>
        <dbReference type="SAM" id="MobiDB-lite"/>
    </source>
</evidence>
<evidence type="ECO:0000256" key="1">
    <source>
        <dbReference type="ARBA" id="ARBA00023125"/>
    </source>
</evidence>
<evidence type="ECO:0000313" key="5">
    <source>
        <dbReference type="Proteomes" id="UP000198815"/>
    </source>
</evidence>
<protein>
    <submittedName>
        <fullName evidence="4">Single-strand binding protein family protein</fullName>
    </submittedName>
</protein>
<dbReference type="PROSITE" id="PS50935">
    <property type="entry name" value="SSB"/>
    <property type="match status" value="1"/>
</dbReference>
<dbReference type="RefSeq" id="WP_091970356.1">
    <property type="nucleotide sequence ID" value="NZ_FOGZ01000019.1"/>
</dbReference>
<dbReference type="Gene3D" id="2.40.50.140">
    <property type="entry name" value="Nucleic acid-binding proteins"/>
    <property type="match status" value="1"/>
</dbReference>
<feature type="region of interest" description="Disordered" evidence="3">
    <location>
        <begin position="112"/>
        <end position="159"/>
    </location>
</feature>
<feature type="compositionally biased region" description="Low complexity" evidence="3">
    <location>
        <begin position="145"/>
        <end position="159"/>
    </location>
</feature>
<sequence>MAENRAEPLWGYIASEPDIKTTRNGKARFFAFAGEPQYRDEPEGSRTRVGTEYRPMVAYGQVAEAAAAKFARGDNFVAIGYTRPYSHKKDGKDVSGEEFVALGIGHDALRTNYEVDRSPRPPRDASGEAPTAAAKRNRETPPEFTAARTPTSATRTLAL</sequence>
<reference evidence="4 5" key="1">
    <citation type="submission" date="2016-10" db="EMBL/GenBank/DDBJ databases">
        <authorList>
            <person name="de Groot N.N."/>
        </authorList>
    </citation>
    <scope>NUCLEOTIDE SEQUENCE [LARGE SCALE GENOMIC DNA]</scope>
    <source>
        <strain evidence="4 5">DSM 16859</strain>
    </source>
</reference>
<keyword evidence="5" id="KW-1185">Reference proteome</keyword>
<evidence type="ECO:0000313" key="4">
    <source>
        <dbReference type="EMBL" id="SER92784.1"/>
    </source>
</evidence>
<dbReference type="STRING" id="64702.SAMN05443377_11924"/>
<keyword evidence="1 2" id="KW-0238">DNA-binding</keyword>
<dbReference type="Proteomes" id="UP000198815">
    <property type="component" value="Unassembled WGS sequence"/>
</dbReference>
<proteinExistence type="predicted"/>
<dbReference type="OrthoDB" id="4773434at2"/>
<dbReference type="SUPFAM" id="SSF50249">
    <property type="entry name" value="Nucleic acid-binding proteins"/>
    <property type="match status" value="1"/>
</dbReference>
<name>A0A1H9T748_9ACTN</name>
<accession>A0A1H9T748</accession>
<dbReference type="InterPro" id="IPR000424">
    <property type="entry name" value="Primosome_PriB/ssb"/>
</dbReference>